<comment type="caution">
    <text evidence="1">The sequence shown here is derived from an EMBL/GenBank/DDBJ whole genome shotgun (WGS) entry which is preliminary data.</text>
</comment>
<organism evidence="1 2">
    <name type="scientific">Actinoallomurus bryophytorum</name>
    <dbReference type="NCBI Taxonomy" id="1490222"/>
    <lineage>
        <taxon>Bacteria</taxon>
        <taxon>Bacillati</taxon>
        <taxon>Actinomycetota</taxon>
        <taxon>Actinomycetes</taxon>
        <taxon>Streptosporangiales</taxon>
        <taxon>Thermomonosporaceae</taxon>
        <taxon>Actinoallomurus</taxon>
    </lineage>
</organism>
<evidence type="ECO:0000313" key="2">
    <source>
        <dbReference type="Proteomes" id="UP000316096"/>
    </source>
</evidence>
<dbReference type="EMBL" id="VFOZ01000001">
    <property type="protein sequence ID" value="TQM01545.1"/>
    <property type="molecule type" value="Genomic_DNA"/>
</dbReference>
<dbReference type="Proteomes" id="UP000316096">
    <property type="component" value="Unassembled WGS sequence"/>
</dbReference>
<protein>
    <submittedName>
        <fullName evidence="1">Uncharacterized protein</fullName>
    </submittedName>
</protein>
<dbReference type="OrthoDB" id="9816502at2"/>
<evidence type="ECO:0000313" key="1">
    <source>
        <dbReference type="EMBL" id="TQM01545.1"/>
    </source>
</evidence>
<reference evidence="1 2" key="1">
    <citation type="submission" date="2019-06" db="EMBL/GenBank/DDBJ databases">
        <title>Sequencing the genomes of 1000 actinobacteria strains.</title>
        <authorList>
            <person name="Klenk H.-P."/>
        </authorList>
    </citation>
    <scope>NUCLEOTIDE SEQUENCE [LARGE SCALE GENOMIC DNA]</scope>
    <source>
        <strain evidence="1 2">DSM 102200</strain>
    </source>
</reference>
<dbReference type="RefSeq" id="WP_141961367.1">
    <property type="nucleotide sequence ID" value="NZ_VFOZ01000001.1"/>
</dbReference>
<gene>
    <name evidence="1" type="ORF">FB559_7306</name>
</gene>
<proteinExistence type="predicted"/>
<name>A0A543CWR6_9ACTN</name>
<sequence>MNSYSFLPWLRQGIATQIKQAPGTAPRASVEVKLRLDGKAVSGDGTLTLPAGRNVALYGPGDVIGVDERAVVRTEPRDSITNFDPNFLPFAEFYDEDFPWRYSPDVADPATGRLRPWLALVVLTEEEFTGAGPAPGRPLPFITVTDLNVLPPADQIGAWAHVHVNRTVTASEGETVSDDMTAVLPRLASVLAENPDLACSRVMCPRRLDPERSYHAFLVPAFETGRLAGLGLDPATSPGALQSSWAGYANRPESANLCYYRHWTFSTASIGDFEYLVRLLQPRPVDVRVGNRDMDVRAPGGGLPGIDDPALGGVLRLGGALKVPDEDLDPEERADALLHENWDQPYPHPFQRALAALINLADDYTRETPAAAHGSLAGAAGPPDPDPLVTPPLYGRWHALASRLLSKPDGTPITPDDDWVHELNLDPRFRVAAGIGARVVREHQEEFMNAAWQQLGDVLAGNRRIRAAQVAREVGHSFHANHLAPLRPATPGQLFALTAPLQSRVPSGGVDGLSDAPMTTITAALADSTVATTPLSPAMRRVTRPRSRLVRGLFEDPADRHELLVKINTGQVAAAPAKTAPPAVVTVDDLEGQLGPIFELVPGGEPRPGLLPDPIPDPVGSLATSSDFVISLPAENVHPTGGGTDSGEAVRFKQALHDAYAAFNVAQDAGFTPPRTPADLTGLGQAALAGLHPDRTVPRRALGGIALPERFLPPGGIIFVAGAQGDPDTTHPLTEVMAYPVIDLPMYRPLLDLSPDLFLPNVNLVPHNSITLLDTNRRFVESYLVGLNHEMAREMMWREFPTDQRGSVFRQFWDVRSVRSGPDEDPADRRERLYDIPAIDTWEPGSALGDHDNREPSATDVVLVIRGELLKKYPTAVIYAHRADWQRNPDGSIDRTRPRRLAVLTPAEETDPPRGKVRLPLYDAKVEPDIYFFGFDLTDEAVRGGDGTHPGDDPGWFFVIKERPGDPRFGLDIERDTPLRVWNDLSWPDVLTPATGPRFIRLDAQTPTLTLTRPGEAELADQYDEDRQLTWDRQINAADLAYILYQAPVLVAVHAREMLGDA</sequence>
<keyword evidence="2" id="KW-1185">Reference proteome</keyword>
<dbReference type="AlphaFoldDB" id="A0A543CWR6"/>
<accession>A0A543CWR6</accession>